<sequence>MTALHERYTHRARPARPQRDALALRDRRSLPKTLPSYEILNDLFGRVGRISRVTILFSRSHPIGGRACACVGRPAAGPLARPAAARLRRLDRDRRAACAVSLRTHRPNAHIIGIPSLGQKEYGHHPRTYNTTDDARDQLRHIVCDAYGTSIRYDTLWSSFAVADLRTVSVRFERRSVRRAVIERIRITDTVSYYALASQNVESEIEPGVEPTARGSRTPSLARAGPL</sequence>
<evidence type="ECO:0000313" key="3">
    <source>
        <dbReference type="Proteomes" id="UP000299102"/>
    </source>
</evidence>
<dbReference type="AlphaFoldDB" id="A0A4C1VDJ6"/>
<dbReference type="Proteomes" id="UP000299102">
    <property type="component" value="Unassembled WGS sequence"/>
</dbReference>
<comment type="caution">
    <text evidence="2">The sequence shown here is derived from an EMBL/GenBank/DDBJ whole genome shotgun (WGS) entry which is preliminary data.</text>
</comment>
<reference evidence="2 3" key="1">
    <citation type="journal article" date="2019" name="Commun. Biol.">
        <title>The bagworm genome reveals a unique fibroin gene that provides high tensile strength.</title>
        <authorList>
            <person name="Kono N."/>
            <person name="Nakamura H."/>
            <person name="Ohtoshi R."/>
            <person name="Tomita M."/>
            <person name="Numata K."/>
            <person name="Arakawa K."/>
        </authorList>
    </citation>
    <scope>NUCLEOTIDE SEQUENCE [LARGE SCALE GENOMIC DNA]</scope>
</reference>
<proteinExistence type="predicted"/>
<accession>A0A4C1VDJ6</accession>
<evidence type="ECO:0000313" key="2">
    <source>
        <dbReference type="EMBL" id="GBP36610.1"/>
    </source>
</evidence>
<evidence type="ECO:0000256" key="1">
    <source>
        <dbReference type="SAM" id="MobiDB-lite"/>
    </source>
</evidence>
<dbReference type="EMBL" id="BGZK01000321">
    <property type="protein sequence ID" value="GBP36610.1"/>
    <property type="molecule type" value="Genomic_DNA"/>
</dbReference>
<feature type="region of interest" description="Disordered" evidence="1">
    <location>
        <begin position="205"/>
        <end position="227"/>
    </location>
</feature>
<name>A0A4C1VDJ6_EUMVA</name>
<gene>
    <name evidence="2" type="ORF">EVAR_35193_1</name>
</gene>
<organism evidence="2 3">
    <name type="scientific">Eumeta variegata</name>
    <name type="common">Bagworm moth</name>
    <name type="synonym">Eumeta japonica</name>
    <dbReference type="NCBI Taxonomy" id="151549"/>
    <lineage>
        <taxon>Eukaryota</taxon>
        <taxon>Metazoa</taxon>
        <taxon>Ecdysozoa</taxon>
        <taxon>Arthropoda</taxon>
        <taxon>Hexapoda</taxon>
        <taxon>Insecta</taxon>
        <taxon>Pterygota</taxon>
        <taxon>Neoptera</taxon>
        <taxon>Endopterygota</taxon>
        <taxon>Lepidoptera</taxon>
        <taxon>Glossata</taxon>
        <taxon>Ditrysia</taxon>
        <taxon>Tineoidea</taxon>
        <taxon>Psychidae</taxon>
        <taxon>Oiketicinae</taxon>
        <taxon>Eumeta</taxon>
    </lineage>
</organism>
<protein>
    <submittedName>
        <fullName evidence="2">Uncharacterized protein</fullName>
    </submittedName>
</protein>
<keyword evidence="3" id="KW-1185">Reference proteome</keyword>